<dbReference type="Proteomes" id="UP000050417">
    <property type="component" value="Unassembled WGS sequence"/>
</dbReference>
<keyword evidence="1" id="KW-1133">Transmembrane helix</keyword>
<gene>
    <name evidence="2" type="ORF">ADN00_09995</name>
</gene>
<feature type="transmembrane region" description="Helical" evidence="1">
    <location>
        <begin position="153"/>
        <end position="172"/>
    </location>
</feature>
<feature type="transmembrane region" description="Helical" evidence="1">
    <location>
        <begin position="37"/>
        <end position="54"/>
    </location>
</feature>
<sequence>MEEDPQESISEQPLPGRMAEYGTLRDEILRRMEMRNSIVFGTLTFTGALLGFGLETPALALLYPIIAMFLAAAWVQNDTVISNLGRYIRENLEDAQTGLRWETERQKNRLREAQSGKIYPSAIFSSEGVFLITQGMALLIGFANQPRFTILEWGLSAAAVICILLTIAFFHYSSINNIR</sequence>
<dbReference type="STRING" id="1134406.ADN00_09995"/>
<name>A0A0P6XNU2_9CHLR</name>
<organism evidence="2 3">
    <name type="scientific">Ornatilinea apprima</name>
    <dbReference type="NCBI Taxonomy" id="1134406"/>
    <lineage>
        <taxon>Bacteria</taxon>
        <taxon>Bacillati</taxon>
        <taxon>Chloroflexota</taxon>
        <taxon>Anaerolineae</taxon>
        <taxon>Anaerolineales</taxon>
        <taxon>Anaerolineaceae</taxon>
        <taxon>Ornatilinea</taxon>
    </lineage>
</organism>
<dbReference type="AlphaFoldDB" id="A0A0P6XNU2"/>
<evidence type="ECO:0000313" key="3">
    <source>
        <dbReference type="Proteomes" id="UP000050417"/>
    </source>
</evidence>
<dbReference type="EMBL" id="LGCL01000024">
    <property type="protein sequence ID" value="KPL76919.1"/>
    <property type="molecule type" value="Genomic_DNA"/>
</dbReference>
<feature type="transmembrane region" description="Helical" evidence="1">
    <location>
        <begin position="60"/>
        <end position="77"/>
    </location>
</feature>
<keyword evidence="1" id="KW-0812">Transmembrane</keyword>
<evidence type="ECO:0000313" key="2">
    <source>
        <dbReference type="EMBL" id="KPL76919.1"/>
    </source>
</evidence>
<dbReference type="RefSeq" id="WP_075062858.1">
    <property type="nucleotide sequence ID" value="NZ_LGCL01000024.1"/>
</dbReference>
<keyword evidence="3" id="KW-1185">Reference proteome</keyword>
<protein>
    <submittedName>
        <fullName evidence="2">Uncharacterized protein</fullName>
    </submittedName>
</protein>
<evidence type="ECO:0000256" key="1">
    <source>
        <dbReference type="SAM" id="Phobius"/>
    </source>
</evidence>
<keyword evidence="1" id="KW-0472">Membrane</keyword>
<comment type="caution">
    <text evidence="2">The sequence shown here is derived from an EMBL/GenBank/DDBJ whole genome shotgun (WGS) entry which is preliminary data.</text>
</comment>
<accession>A0A0P6XNU2</accession>
<proteinExistence type="predicted"/>
<reference evidence="2 3" key="1">
    <citation type="submission" date="2015-07" db="EMBL/GenBank/DDBJ databases">
        <title>Genome sequence of Ornatilinea apprima DSM 23815.</title>
        <authorList>
            <person name="Hemp J."/>
            <person name="Ward L.M."/>
            <person name="Pace L.A."/>
            <person name="Fischer W.W."/>
        </authorList>
    </citation>
    <scope>NUCLEOTIDE SEQUENCE [LARGE SCALE GENOMIC DNA]</scope>
    <source>
        <strain evidence="2 3">P3M-1</strain>
    </source>
</reference>
<feature type="transmembrane region" description="Helical" evidence="1">
    <location>
        <begin position="118"/>
        <end position="141"/>
    </location>
</feature>